<keyword evidence="3" id="KW-1185">Reference proteome</keyword>
<evidence type="ECO:0000313" key="3">
    <source>
        <dbReference type="Proteomes" id="UP000823749"/>
    </source>
</evidence>
<dbReference type="PANTHER" id="PTHR23051:SF9">
    <property type="entry name" value="EAMA DOMAIN-CONTAINING PROTEIN"/>
    <property type="match status" value="1"/>
</dbReference>
<feature type="transmembrane region" description="Helical" evidence="1">
    <location>
        <begin position="161"/>
        <end position="181"/>
    </location>
</feature>
<dbReference type="Proteomes" id="UP000823749">
    <property type="component" value="Chromosome 2"/>
</dbReference>
<keyword evidence="1" id="KW-0812">Transmembrane</keyword>
<sequence>MVLCFGGGAAAPAPHPRPSPSLPTTDHLLQRRPFHEPARARPLRFLFFPHPLPPTPFLSAHLSSPLPLPSPPLLPATTCLFPFLVWAPAWADVEMMLGGLGPPDVIRLRFSQAADDGARFHSGEEAGQLSDLLGDSMLQLNRATQRVNSEWSTKHSIIGDIYGLLSAMSYGLFTVLLKKFSGSGGDKVDVQKFFGYIGLFTLLGFWWLVWPLNAVGIEPQFTIPHSTSLAEVFAGFVLANLSDNHFCKEDES</sequence>
<accession>A0AAV6LEE4</accession>
<dbReference type="GO" id="GO:0016020">
    <property type="term" value="C:membrane"/>
    <property type="evidence" value="ECO:0007669"/>
    <property type="project" value="TreeGrafter"/>
</dbReference>
<protein>
    <submittedName>
        <fullName evidence="2">Uncharacterized protein</fullName>
    </submittedName>
</protein>
<keyword evidence="1" id="KW-0472">Membrane</keyword>
<reference evidence="2" key="1">
    <citation type="submission" date="2020-08" db="EMBL/GenBank/DDBJ databases">
        <title>Plant Genome Project.</title>
        <authorList>
            <person name="Zhang R.-G."/>
        </authorList>
    </citation>
    <scope>NUCLEOTIDE SEQUENCE</scope>
    <source>
        <strain evidence="2">WSP0</strain>
        <tissue evidence="2">Leaf</tissue>
    </source>
</reference>
<feature type="transmembrane region" description="Helical" evidence="1">
    <location>
        <begin position="193"/>
        <end position="210"/>
    </location>
</feature>
<dbReference type="EMBL" id="JACTNZ010000002">
    <property type="protein sequence ID" value="KAG5563085.1"/>
    <property type="molecule type" value="Genomic_DNA"/>
</dbReference>
<evidence type="ECO:0000256" key="1">
    <source>
        <dbReference type="SAM" id="Phobius"/>
    </source>
</evidence>
<gene>
    <name evidence="2" type="ORF">RHGRI_005733</name>
</gene>
<proteinExistence type="predicted"/>
<dbReference type="PANTHER" id="PTHR23051">
    <property type="entry name" value="SOLUTE CARRIER FAMILY 35, MEMBER F5"/>
    <property type="match status" value="1"/>
</dbReference>
<organism evidence="2 3">
    <name type="scientific">Rhododendron griersonianum</name>
    <dbReference type="NCBI Taxonomy" id="479676"/>
    <lineage>
        <taxon>Eukaryota</taxon>
        <taxon>Viridiplantae</taxon>
        <taxon>Streptophyta</taxon>
        <taxon>Embryophyta</taxon>
        <taxon>Tracheophyta</taxon>
        <taxon>Spermatophyta</taxon>
        <taxon>Magnoliopsida</taxon>
        <taxon>eudicotyledons</taxon>
        <taxon>Gunneridae</taxon>
        <taxon>Pentapetalae</taxon>
        <taxon>asterids</taxon>
        <taxon>Ericales</taxon>
        <taxon>Ericaceae</taxon>
        <taxon>Ericoideae</taxon>
        <taxon>Rhodoreae</taxon>
        <taxon>Rhododendron</taxon>
    </lineage>
</organism>
<comment type="caution">
    <text evidence="2">The sequence shown here is derived from an EMBL/GenBank/DDBJ whole genome shotgun (WGS) entry which is preliminary data.</text>
</comment>
<dbReference type="AlphaFoldDB" id="A0AAV6LEE4"/>
<keyword evidence="1" id="KW-1133">Transmembrane helix</keyword>
<evidence type="ECO:0000313" key="2">
    <source>
        <dbReference type="EMBL" id="KAG5563085.1"/>
    </source>
</evidence>
<name>A0AAV6LEE4_9ERIC</name>